<reference evidence="2" key="1">
    <citation type="submission" date="2022-10" db="EMBL/GenBank/DDBJ databases">
        <title>Tapping the CABI collections for fungal endophytes: first genome assemblies for Collariella, Neodidymelliopsis, Ascochyta clinopodiicola, Didymella pomorum, Didymosphaeria variabile, Neocosmospora piperis and Neocucurbitaria cava.</title>
        <authorList>
            <person name="Hill R."/>
        </authorList>
    </citation>
    <scope>NUCLEOTIDE SEQUENCE</scope>
    <source>
        <strain evidence="2">IMI 355082</strain>
    </source>
</reference>
<feature type="compositionally biased region" description="Basic and acidic residues" evidence="1">
    <location>
        <begin position="24"/>
        <end position="42"/>
    </location>
</feature>
<protein>
    <submittedName>
        <fullName evidence="2">Uncharacterized protein</fullName>
    </submittedName>
</protein>
<dbReference type="EMBL" id="JAPEVB010000003">
    <property type="protein sequence ID" value="KAJ4391531.1"/>
    <property type="molecule type" value="Genomic_DNA"/>
</dbReference>
<feature type="region of interest" description="Disordered" evidence="1">
    <location>
        <begin position="1"/>
        <end position="175"/>
    </location>
</feature>
<keyword evidence="3" id="KW-1185">Reference proteome</keyword>
<name>A0A9W8YTY3_9PEZI</name>
<dbReference type="OrthoDB" id="3439480at2759"/>
<proteinExistence type="predicted"/>
<feature type="compositionally biased region" description="Basic and acidic residues" evidence="1">
    <location>
        <begin position="138"/>
        <end position="175"/>
    </location>
</feature>
<dbReference type="Proteomes" id="UP001140453">
    <property type="component" value="Unassembled WGS sequence"/>
</dbReference>
<evidence type="ECO:0000256" key="1">
    <source>
        <dbReference type="SAM" id="MobiDB-lite"/>
    </source>
</evidence>
<feature type="compositionally biased region" description="Basic and acidic residues" evidence="1">
    <location>
        <begin position="57"/>
        <end position="69"/>
    </location>
</feature>
<comment type="caution">
    <text evidence="2">The sequence shown here is derived from an EMBL/GenBank/DDBJ whole genome shotgun (WGS) entry which is preliminary data.</text>
</comment>
<accession>A0A9W8YTY3</accession>
<dbReference type="AlphaFoldDB" id="A0A9W8YTY3"/>
<feature type="compositionally biased region" description="Low complexity" evidence="1">
    <location>
        <begin position="261"/>
        <end position="270"/>
    </location>
</feature>
<feature type="compositionally biased region" description="Low complexity" evidence="1">
    <location>
        <begin position="116"/>
        <end position="132"/>
    </location>
</feature>
<sequence>MAKKYHREVISQKPSSDGRGMVITEKDVRCTGSDCRHCESERHSRRPSKLEFQLPSSRDKSYSSVDDRLPTPYQFDFRPDPAARQRRRERSSRERDPYYSDGESYALGRSSSLRGASKPISIPRPAPRRSSSMYEGDIYDKYYSEPGRESRSRHGTHQENDLYHESGRRYSTSRKESARVPLGFYDVLDTSHYAKGHGRRRSASPLDAHLKTEEYDPERRRLRPKTKARVVQDVNAPVSYGASPLMSTFDSSYSSRRASDASRTASLSASPPKSVRWGDDPRLAQNNKIQRRAARRNSISTGAGTGAGDNVKSILKNTETSPAPAVQPLSDEQYNALYKSAQTIGVEDRATDLQRKLLQERSMGEDRDSRDMIEGLRKRISGRGSTDDYRYSSFDMPPRRFSGAWGEKASSRGRRAEKFYDDSRRDSIYY</sequence>
<feature type="compositionally biased region" description="Basic and acidic residues" evidence="1">
    <location>
        <begin position="208"/>
        <end position="219"/>
    </location>
</feature>
<feature type="region of interest" description="Disordered" evidence="1">
    <location>
        <begin position="261"/>
        <end position="312"/>
    </location>
</feature>
<feature type="region of interest" description="Disordered" evidence="1">
    <location>
        <begin position="195"/>
        <end position="227"/>
    </location>
</feature>
<gene>
    <name evidence="2" type="ORF">N0V93_005149</name>
</gene>
<evidence type="ECO:0000313" key="2">
    <source>
        <dbReference type="EMBL" id="KAJ4391531.1"/>
    </source>
</evidence>
<organism evidence="2 3">
    <name type="scientific">Gnomoniopsis smithogilvyi</name>
    <dbReference type="NCBI Taxonomy" id="1191159"/>
    <lineage>
        <taxon>Eukaryota</taxon>
        <taxon>Fungi</taxon>
        <taxon>Dikarya</taxon>
        <taxon>Ascomycota</taxon>
        <taxon>Pezizomycotina</taxon>
        <taxon>Sordariomycetes</taxon>
        <taxon>Sordariomycetidae</taxon>
        <taxon>Diaporthales</taxon>
        <taxon>Gnomoniaceae</taxon>
        <taxon>Gnomoniopsis</taxon>
    </lineage>
</organism>
<evidence type="ECO:0000313" key="3">
    <source>
        <dbReference type="Proteomes" id="UP001140453"/>
    </source>
</evidence>